<accession>A0A7W8UJ50</accession>
<keyword evidence="1" id="KW-0812">Transmembrane</keyword>
<evidence type="ECO:0008006" key="4">
    <source>
        <dbReference type="Google" id="ProtNLM"/>
    </source>
</evidence>
<feature type="transmembrane region" description="Helical" evidence="1">
    <location>
        <begin position="112"/>
        <end position="132"/>
    </location>
</feature>
<keyword evidence="3" id="KW-1185">Reference proteome</keyword>
<feature type="transmembrane region" description="Helical" evidence="1">
    <location>
        <begin position="79"/>
        <end position="100"/>
    </location>
</feature>
<comment type="caution">
    <text evidence="2">The sequence shown here is derived from an EMBL/GenBank/DDBJ whole genome shotgun (WGS) entry which is preliminary data.</text>
</comment>
<keyword evidence="1" id="KW-1133">Transmembrane helix</keyword>
<dbReference type="EMBL" id="JACHBC010000001">
    <property type="protein sequence ID" value="MBB5558971.1"/>
    <property type="molecule type" value="Genomic_DNA"/>
</dbReference>
<reference evidence="2 3" key="1">
    <citation type="submission" date="2020-08" db="EMBL/GenBank/DDBJ databases">
        <title>Genomic Encyclopedia of Type Strains, Phase IV (KMG-V): Genome sequencing to study the core and pangenomes of soil and plant-associated prokaryotes.</title>
        <authorList>
            <person name="Whitman W."/>
        </authorList>
    </citation>
    <scope>NUCLEOTIDE SEQUENCE [LARGE SCALE GENOMIC DNA]</scope>
    <source>
        <strain evidence="2 3">SEMIA 4034</strain>
    </source>
</reference>
<evidence type="ECO:0000313" key="2">
    <source>
        <dbReference type="EMBL" id="MBB5558971.1"/>
    </source>
</evidence>
<evidence type="ECO:0000256" key="1">
    <source>
        <dbReference type="SAM" id="Phobius"/>
    </source>
</evidence>
<dbReference type="AlphaFoldDB" id="A0A7W8UJ50"/>
<gene>
    <name evidence="2" type="ORF">GGI59_000598</name>
</gene>
<keyword evidence="1" id="KW-0472">Membrane</keyword>
<dbReference type="Proteomes" id="UP000528824">
    <property type="component" value="Unassembled WGS sequence"/>
</dbReference>
<protein>
    <recommendedName>
        <fullName evidence="4">Transmemrbane protein</fullName>
    </recommendedName>
</protein>
<proteinExistence type="predicted"/>
<name>A0A7W8UJ50_9HYPH</name>
<sequence>MVWQQPQKAWPCSTARILPFLPQQQAGTQTMCEPHPQEKIDATFRNGSLTATGIILGFSLNFISLWVSNPNDWSRVDLLPMVFLTVGIAIQVKVFADLLARDSLLAVKYDRARRLFLIGLSIVAIGMGIALLNDILGLSSMRMFG</sequence>
<feature type="transmembrane region" description="Helical" evidence="1">
    <location>
        <begin position="49"/>
        <end position="67"/>
    </location>
</feature>
<evidence type="ECO:0000313" key="3">
    <source>
        <dbReference type="Proteomes" id="UP000528824"/>
    </source>
</evidence>
<organism evidence="2 3">
    <name type="scientific">Rhizobium lentis</name>
    <dbReference type="NCBI Taxonomy" id="1138194"/>
    <lineage>
        <taxon>Bacteria</taxon>
        <taxon>Pseudomonadati</taxon>
        <taxon>Pseudomonadota</taxon>
        <taxon>Alphaproteobacteria</taxon>
        <taxon>Hyphomicrobiales</taxon>
        <taxon>Rhizobiaceae</taxon>
        <taxon>Rhizobium/Agrobacterium group</taxon>
        <taxon>Rhizobium</taxon>
    </lineage>
</organism>